<dbReference type="AlphaFoldDB" id="A0A1B6NYT3"/>
<evidence type="ECO:0008006" key="2">
    <source>
        <dbReference type="Google" id="ProtNLM"/>
    </source>
</evidence>
<feature type="non-terminal residue" evidence="1">
    <location>
        <position position="1"/>
    </location>
</feature>
<sequence length="60" mass="6678">LLLAKRDRVVLPALSESLVSELDLSGARPRVTRLNCGHYSLTLPPYMIKAGLDTARFLIR</sequence>
<proteinExistence type="predicted"/>
<comment type="caution">
    <text evidence="1">The sequence shown here is derived from an EMBL/GenBank/DDBJ whole genome shotgun (WGS) entry which is preliminary data.</text>
</comment>
<reference evidence="1" key="1">
    <citation type="submission" date="2013-11" db="EMBL/GenBank/DDBJ databases">
        <title>Microbial diversity, functional groups and degradation webs in Northern and Southern Mediterranean and Red Sea marine crude oil polluted sites.</title>
        <authorList>
            <person name="Daffonchio D."/>
            <person name="Mapelli F."/>
            <person name="Ferrer M."/>
            <person name="Richter M."/>
            <person name="Cherif A."/>
            <person name="Malkawi H.I."/>
            <person name="Yakimov M.M."/>
            <person name="Abdel-Fattah Y.R."/>
            <person name="Blaghen M."/>
            <person name="Golyshin P.N."/>
            <person name="Kalogerakis N."/>
            <person name="Boon N."/>
            <person name="Magagnini M."/>
            <person name="Fava F."/>
        </authorList>
    </citation>
    <scope>NUCLEOTIDE SEQUENCE</scope>
</reference>
<organism evidence="1">
    <name type="scientific">marine sediment metagenome</name>
    <dbReference type="NCBI Taxonomy" id="412755"/>
    <lineage>
        <taxon>unclassified sequences</taxon>
        <taxon>metagenomes</taxon>
        <taxon>ecological metagenomes</taxon>
    </lineage>
</organism>
<accession>A0A1B6NYT3</accession>
<name>A0A1B6NYT3_9ZZZZ</name>
<evidence type="ECO:0000313" key="1">
    <source>
        <dbReference type="EMBL" id="KTF08107.1"/>
    </source>
</evidence>
<protein>
    <recommendedName>
        <fullName evidence="2">Dienelactone hydrolase-related enzyme</fullName>
    </recommendedName>
</protein>
<dbReference type="EMBL" id="AYSL01000152">
    <property type="protein sequence ID" value="KTF08107.1"/>
    <property type="molecule type" value="Genomic_DNA"/>
</dbReference>
<gene>
    <name evidence="1" type="ORF">MGSAQ_000398</name>
</gene>